<organism evidence="7 8">
    <name type="scientific">Porites evermanni</name>
    <dbReference type="NCBI Taxonomy" id="104178"/>
    <lineage>
        <taxon>Eukaryota</taxon>
        <taxon>Metazoa</taxon>
        <taxon>Cnidaria</taxon>
        <taxon>Anthozoa</taxon>
        <taxon>Hexacorallia</taxon>
        <taxon>Scleractinia</taxon>
        <taxon>Fungiina</taxon>
        <taxon>Poritidae</taxon>
        <taxon>Porites</taxon>
    </lineage>
</organism>
<dbReference type="PANTHER" id="PTHR10656">
    <property type="entry name" value="CELL FATE DETERMINING PROTEIN MAB21-RELATED"/>
    <property type="match status" value="1"/>
</dbReference>
<feature type="compositionally biased region" description="Polar residues" evidence="4">
    <location>
        <begin position="471"/>
        <end position="491"/>
    </location>
</feature>
<protein>
    <submittedName>
        <fullName evidence="7">Uncharacterized protein</fullName>
    </submittedName>
</protein>
<feature type="region of interest" description="Disordered" evidence="4">
    <location>
        <begin position="471"/>
        <end position="498"/>
    </location>
</feature>
<evidence type="ECO:0000313" key="7">
    <source>
        <dbReference type="EMBL" id="CAH3180173.1"/>
    </source>
</evidence>
<keyword evidence="3" id="KW-0547">Nucleotide-binding</keyword>
<feature type="domain" description="Mab-21-like nucleotidyltransferase" evidence="5">
    <location>
        <begin position="61"/>
        <end position="244"/>
    </location>
</feature>
<evidence type="ECO:0000256" key="1">
    <source>
        <dbReference type="ARBA" id="ARBA00001946"/>
    </source>
</evidence>
<sequence>MDKINAALNCFLETHAETFVLQRRQRLMEIEKVINPILSEVKKIDERFDFETLSGKSFYVVKSPNHYEILLVFQGIDPEELAIEDGQTPPGFSLVRLTGKKMVSKWKFCSGNSNPSKVYMSAKIVKEKIFELVKRVVISGSFREEQEGKICIEVDESHDDDAIRISVSGRDKESYGLHLIPAIPCPGRWVFSAHAWETKQPDGLSKKVKQDILQRGVQLVARTSPSKSSYQWQIDFSGPMRMLIELDMGCRKTCLLILEIILEDMQCGRSGCDTFHLETLAIRVTHQLPFKSFWDEGKLAKRLMDIIKELQRCLLESNLEHIFLPSINLLRDVDKLALENCKEGLQQILQDTEKYFLQMEGSASIIHDPSPTDSDHWLNGFLQQNCEEARKRVQEERNIWNLSNNENSCEELDLSAIFNFTNDDESGEYEDSSGEVATEPMIANDGVSIYNNERHIAQENTPQQFNDLVDQSGTPSSEVKIPNESQCSNFSPLPERSKSVNDAVSIHAEDERMTQDSSRMSTAHLVTEGSSEADWDFQTELVEVSSMGIVHAKQQLSQAINEFYLNIVEKERLSFRHTMKQIEETVNEVLAEVERLDSSFKLRRMSAHSFYEIKSRSEVDILVVLENATLNDFVIEDLKTPAGYARLRLTSSPNMAPSSPITSSSGQILEWCTETQPGELYFSPKKLCKAFAAIVSKAAGRILKNGSRVTRKRVSFSDTEATVAFTVNLIPAVVCPQNWPLCAYWLRNCTKKWPEVEVKNKIIRGGMHLIGLATGKDNDSLWNINFCSARRLLFQSDCDGKQKCLRILKVLLERDLSRPKGLLLLHLENIVMWASRKHWKEEDWAENMMAERFLEMLVALHKCLNNHDCYHFFVPTINLFNELKPEVVKILATKVKDILQDPLKYLKN</sequence>
<dbReference type="SMART" id="SM01265">
    <property type="entry name" value="Mab-21"/>
    <property type="match status" value="2"/>
</dbReference>
<dbReference type="EMBL" id="CALNXI010001945">
    <property type="protein sequence ID" value="CAH3180173.1"/>
    <property type="molecule type" value="Genomic_DNA"/>
</dbReference>
<gene>
    <name evidence="7" type="ORF">PEVE_00012773</name>
</gene>
<dbReference type="InterPro" id="IPR046906">
    <property type="entry name" value="Mab-21_HhH/H2TH-like"/>
</dbReference>
<keyword evidence="3" id="KW-0067">ATP-binding</keyword>
<name>A0ABN8RS13_9CNID</name>
<feature type="domain" description="Mab-21-like HhH/H2TH-like" evidence="6">
    <location>
        <begin position="250"/>
        <end position="343"/>
    </location>
</feature>
<evidence type="ECO:0000259" key="6">
    <source>
        <dbReference type="Pfam" id="PF20266"/>
    </source>
</evidence>
<dbReference type="InterPro" id="IPR024810">
    <property type="entry name" value="MAB21L/cGLR"/>
</dbReference>
<reference evidence="7 8" key="1">
    <citation type="submission" date="2022-05" db="EMBL/GenBank/DDBJ databases">
        <authorList>
            <consortium name="Genoscope - CEA"/>
            <person name="William W."/>
        </authorList>
    </citation>
    <scope>NUCLEOTIDE SEQUENCE [LARGE SCALE GENOMIC DNA]</scope>
</reference>
<evidence type="ECO:0000256" key="2">
    <source>
        <dbReference type="ARBA" id="ARBA00008307"/>
    </source>
</evidence>
<feature type="domain" description="Mab-21-like nucleotidyltransferase" evidence="5">
    <location>
        <begin position="613"/>
        <end position="795"/>
    </location>
</feature>
<feature type="domain" description="Mab-21-like HhH/H2TH-like" evidence="6">
    <location>
        <begin position="801"/>
        <end position="896"/>
    </location>
</feature>
<dbReference type="Gene3D" id="3.30.460.90">
    <property type="match status" value="2"/>
</dbReference>
<proteinExistence type="inferred from homology"/>
<comment type="caution">
    <text evidence="7">The sequence shown here is derived from an EMBL/GenBank/DDBJ whole genome shotgun (WGS) entry which is preliminary data.</text>
</comment>
<evidence type="ECO:0000256" key="4">
    <source>
        <dbReference type="SAM" id="MobiDB-lite"/>
    </source>
</evidence>
<dbReference type="InterPro" id="IPR046903">
    <property type="entry name" value="Mab-21-like_nuc_Trfase"/>
</dbReference>
<dbReference type="Proteomes" id="UP001159427">
    <property type="component" value="Unassembled WGS sequence"/>
</dbReference>
<dbReference type="PANTHER" id="PTHR10656:SF70">
    <property type="entry name" value="PROTEIN MAB-21-RELATED"/>
    <property type="match status" value="1"/>
</dbReference>
<keyword evidence="8" id="KW-1185">Reference proteome</keyword>
<dbReference type="Pfam" id="PF20266">
    <property type="entry name" value="Mab-21_C"/>
    <property type="match status" value="2"/>
</dbReference>
<evidence type="ECO:0000256" key="3">
    <source>
        <dbReference type="ARBA" id="ARBA00022840"/>
    </source>
</evidence>
<comment type="cofactor">
    <cofactor evidence="1">
        <name>Mg(2+)</name>
        <dbReference type="ChEBI" id="CHEBI:18420"/>
    </cofactor>
</comment>
<dbReference type="Gene3D" id="1.10.1410.40">
    <property type="match status" value="2"/>
</dbReference>
<comment type="similarity">
    <text evidence="2">Belongs to the mab-21 family.</text>
</comment>
<evidence type="ECO:0000259" key="5">
    <source>
        <dbReference type="Pfam" id="PF03281"/>
    </source>
</evidence>
<dbReference type="Pfam" id="PF03281">
    <property type="entry name" value="Mab-21"/>
    <property type="match status" value="2"/>
</dbReference>
<accession>A0ABN8RS13</accession>
<evidence type="ECO:0000313" key="8">
    <source>
        <dbReference type="Proteomes" id="UP001159427"/>
    </source>
</evidence>